<evidence type="ECO:0000313" key="14">
    <source>
        <dbReference type="EMBL" id="EOL41895.1"/>
    </source>
</evidence>
<name>R3WJ40_9ENTE</name>
<reference evidence="14 15" key="1">
    <citation type="submission" date="2013-02" db="EMBL/GenBank/DDBJ databases">
        <title>The Genome Sequence of Enterococcus phoeniculicola BAA-412.</title>
        <authorList>
            <consortium name="The Broad Institute Genome Sequencing Platform"/>
            <consortium name="The Broad Institute Genome Sequencing Center for Infectious Disease"/>
            <person name="Earl A.M."/>
            <person name="Gilmore M.S."/>
            <person name="Lebreton F."/>
            <person name="Walker B."/>
            <person name="Young S.K."/>
            <person name="Zeng Q."/>
            <person name="Gargeya S."/>
            <person name="Fitzgerald M."/>
            <person name="Haas B."/>
            <person name="Abouelleil A."/>
            <person name="Alvarado L."/>
            <person name="Arachchi H.M."/>
            <person name="Berlin A.M."/>
            <person name="Chapman S.B."/>
            <person name="Dewar J."/>
            <person name="Goldberg J."/>
            <person name="Griggs A."/>
            <person name="Gujja S."/>
            <person name="Hansen M."/>
            <person name="Howarth C."/>
            <person name="Imamovic A."/>
            <person name="Larimer J."/>
            <person name="McCowan C."/>
            <person name="Murphy C."/>
            <person name="Neiman D."/>
            <person name="Pearson M."/>
            <person name="Priest M."/>
            <person name="Roberts A."/>
            <person name="Saif S."/>
            <person name="Shea T."/>
            <person name="Sisk P."/>
            <person name="Sykes S."/>
            <person name="Wortman J."/>
            <person name="Nusbaum C."/>
            <person name="Birren B."/>
        </authorList>
    </citation>
    <scope>NUCLEOTIDE SEQUENCE [LARGE SCALE GENOMIC DNA]</scope>
    <source>
        <strain evidence="14 15">ATCC BAA-412</strain>
    </source>
</reference>
<accession>R3WJ40</accession>
<feature type="active site" evidence="8">
    <location>
        <position position="327"/>
    </location>
</feature>
<evidence type="ECO:0000256" key="11">
    <source>
        <dbReference type="SAM" id="MobiDB-lite"/>
    </source>
</evidence>
<protein>
    <submittedName>
        <fullName evidence="14">Sulfatase</fullName>
    </submittedName>
</protein>
<gene>
    <name evidence="14" type="ORF">UC3_02243</name>
</gene>
<evidence type="ECO:0000256" key="12">
    <source>
        <dbReference type="SAM" id="Phobius"/>
    </source>
</evidence>
<dbReference type="PATRIC" id="fig|1158610.3.peg.2218"/>
<feature type="transmembrane region" description="Helical" evidence="12">
    <location>
        <begin position="26"/>
        <end position="44"/>
    </location>
</feature>
<feature type="region of interest" description="Disordered" evidence="11">
    <location>
        <begin position="712"/>
        <end position="735"/>
    </location>
</feature>
<dbReference type="EMBL" id="AJAT01000017">
    <property type="protein sequence ID" value="EOL41895.1"/>
    <property type="molecule type" value="Genomic_DNA"/>
</dbReference>
<dbReference type="Gene3D" id="3.30.1120.170">
    <property type="match status" value="1"/>
</dbReference>
<feature type="binding site" evidence="9">
    <location>
        <position position="444"/>
    </location>
    <ligand>
        <name>substrate</name>
    </ligand>
</feature>
<keyword evidence="4" id="KW-1003">Cell membrane</keyword>
<dbReference type="eggNOG" id="COG1368">
    <property type="taxonomic scope" value="Bacteria"/>
</dbReference>
<proteinExistence type="inferred from homology"/>
<evidence type="ECO:0000256" key="6">
    <source>
        <dbReference type="ARBA" id="ARBA00022989"/>
    </source>
</evidence>
<dbReference type="AlphaFoldDB" id="R3WJ40"/>
<dbReference type="InterPro" id="IPR012160">
    <property type="entry name" value="LtaS-like"/>
</dbReference>
<keyword evidence="7 12" id="KW-0472">Membrane</keyword>
<comment type="subcellular location">
    <subcellularLocation>
        <location evidence="1">Cell membrane</location>
        <topology evidence="1">Multi-pass membrane protein</topology>
    </subcellularLocation>
</comment>
<evidence type="ECO:0000256" key="10">
    <source>
        <dbReference type="PIRSR" id="PIRSR005091-3"/>
    </source>
</evidence>
<dbReference type="Gene3D" id="3.40.720.10">
    <property type="entry name" value="Alkaline Phosphatase, subunit A"/>
    <property type="match status" value="1"/>
</dbReference>
<evidence type="ECO:0000256" key="5">
    <source>
        <dbReference type="ARBA" id="ARBA00022692"/>
    </source>
</evidence>
<feature type="binding site" evidence="10">
    <location>
        <position position="505"/>
    </location>
    <ligand>
        <name>Mn(2+)</name>
        <dbReference type="ChEBI" id="CHEBI:29035"/>
    </ligand>
</feature>
<dbReference type="GO" id="GO:0005886">
    <property type="term" value="C:plasma membrane"/>
    <property type="evidence" value="ECO:0007669"/>
    <property type="project" value="UniProtKB-SubCell"/>
</dbReference>
<feature type="domain" description="Sulfatase N-terminal" evidence="13">
    <location>
        <begin position="270"/>
        <end position="572"/>
    </location>
</feature>
<feature type="transmembrane region" description="Helical" evidence="12">
    <location>
        <begin position="64"/>
        <end position="85"/>
    </location>
</feature>
<feature type="binding site" evidence="10">
    <location>
        <position position="327"/>
    </location>
    <ligand>
        <name>Mn(2+)</name>
        <dbReference type="ChEBI" id="CHEBI:29035"/>
    </ligand>
</feature>
<dbReference type="Proteomes" id="UP000013785">
    <property type="component" value="Unassembled WGS sequence"/>
</dbReference>
<feature type="transmembrane region" description="Helical" evidence="12">
    <location>
        <begin position="92"/>
        <end position="113"/>
    </location>
</feature>
<keyword evidence="9" id="KW-0464">Manganese</keyword>
<feature type="transmembrane region" description="Helical" evidence="12">
    <location>
        <begin position="148"/>
        <end position="163"/>
    </location>
</feature>
<evidence type="ECO:0000256" key="2">
    <source>
        <dbReference type="ARBA" id="ARBA00004936"/>
    </source>
</evidence>
<organism evidence="14 15">
    <name type="scientific">Enterococcus phoeniculicola ATCC BAA-412</name>
    <dbReference type="NCBI Taxonomy" id="1158610"/>
    <lineage>
        <taxon>Bacteria</taxon>
        <taxon>Bacillati</taxon>
        <taxon>Bacillota</taxon>
        <taxon>Bacilli</taxon>
        <taxon>Lactobacillales</taxon>
        <taxon>Enterococcaceae</taxon>
        <taxon>Enterococcus</taxon>
    </lineage>
</organism>
<evidence type="ECO:0000313" key="15">
    <source>
        <dbReference type="Proteomes" id="UP000013785"/>
    </source>
</evidence>
<dbReference type="CDD" id="cd16015">
    <property type="entry name" value="LTA_synthase"/>
    <property type="match status" value="1"/>
</dbReference>
<evidence type="ECO:0000256" key="4">
    <source>
        <dbReference type="ARBA" id="ARBA00022475"/>
    </source>
</evidence>
<dbReference type="STRING" id="154621.RV11_GL001557"/>
<comment type="pathway">
    <text evidence="2">Cell wall biogenesis; lipoteichoic acid biosynthesis.</text>
</comment>
<dbReference type="InterPro" id="IPR050448">
    <property type="entry name" value="OpgB/LTA_synthase_biosynth"/>
</dbReference>
<keyword evidence="5 12" id="KW-0812">Transmembrane</keyword>
<sequence>MAIIDVFSFCLERKGRLKLKKLKTPAFLNTRLGFFSLAALLFWLKNLFAYHFDFNLGIENSFQYFILLINPIATTLFLLGIALYIRRTKPSYITMMVIYFLMSVLLFSNVTYYREFTDFITVNTMLGAGKVASGLGESALRLLRPYDIVYFLDIIVMAALLIFKKIKMDERPVRIPMAVAVSAFALMIFSGNLTLAEASRPELLTRTFSRDYIVKYLGINAFTVYDGVTTYKTTQVRAQASANDMKTAEDYVKNHYAAPNDEMFGIAKGKNVIYIHLESFQQFLLDYKLKDENGVEHEVTPFLNSLYHNNSTFAFDNFFHQVSAGKTSDAETLMENSLFGLNQGSLFTQLGDKNTFEAAPAILDQTQGYSSAVFHGNAGNFWNRNETYKHLGYENFFDASYYDVTDENSFQYGLHDKPFFQQSVQYLEHLQQPFYSKFIAVSNHYPYSQFTNDEGGFPLANTSDETINGYFATANYLDKSVEEFFNYLKKSGLYENSVVVLYGDHYGVSDSRNKNLAELVGKNKETWTDFDNAQMQRVPYMIHVPGQENGGINHTYGGQVDALPTLLHLLGVDTSNYIQLGQDLFSKDHQQLVAFRNGDFVTPNYTYRGGTVYDNQTGEAIPTLSESLAQQVETWKQDVTNQLDISDQINNGDLLRFYTNSGLTAVNPDDYNYKGSLDRLITEETKLGDKSTSVYSKNNNKSTVDLYKTETYKQYNGEATAEEPKTDEGKDDTAK</sequence>
<dbReference type="InterPro" id="IPR017850">
    <property type="entry name" value="Alkaline_phosphatase_core_sf"/>
</dbReference>
<dbReference type="GO" id="GO:0046872">
    <property type="term" value="F:metal ion binding"/>
    <property type="evidence" value="ECO:0007669"/>
    <property type="project" value="UniProtKB-KW"/>
</dbReference>
<keyword evidence="6 12" id="KW-1133">Transmembrane helix</keyword>
<feature type="transmembrane region" description="Helical" evidence="12">
    <location>
        <begin position="175"/>
        <end position="195"/>
    </location>
</feature>
<dbReference type="SUPFAM" id="SSF53649">
    <property type="entry name" value="Alkaline phosphatase-like"/>
    <property type="match status" value="1"/>
</dbReference>
<feature type="compositionally biased region" description="Basic and acidic residues" evidence="11">
    <location>
        <begin position="722"/>
        <end position="735"/>
    </location>
</feature>
<evidence type="ECO:0000259" key="13">
    <source>
        <dbReference type="Pfam" id="PF00884"/>
    </source>
</evidence>
<dbReference type="InterPro" id="IPR000917">
    <property type="entry name" value="Sulfatase_N"/>
</dbReference>
<dbReference type="PIRSF" id="PIRSF005091">
    <property type="entry name" value="Mmb_sulf_HI1246"/>
    <property type="match status" value="1"/>
</dbReference>
<evidence type="ECO:0000256" key="9">
    <source>
        <dbReference type="PIRSR" id="PIRSR005091-2"/>
    </source>
</evidence>
<keyword evidence="9" id="KW-0479">Metal-binding</keyword>
<comment type="similarity">
    <text evidence="3">Belongs to the LTA synthase family.</text>
</comment>
<dbReference type="PANTHER" id="PTHR47371">
    <property type="entry name" value="LIPOTEICHOIC ACID SYNTHASE"/>
    <property type="match status" value="1"/>
</dbReference>
<evidence type="ECO:0000256" key="7">
    <source>
        <dbReference type="ARBA" id="ARBA00023136"/>
    </source>
</evidence>
<feature type="binding site" evidence="10">
    <location>
        <position position="504"/>
    </location>
    <ligand>
        <name>Mn(2+)</name>
        <dbReference type="ChEBI" id="CHEBI:29035"/>
    </ligand>
</feature>
<evidence type="ECO:0000256" key="3">
    <source>
        <dbReference type="ARBA" id="ARBA00009983"/>
    </source>
</evidence>
<keyword evidence="15" id="KW-1185">Reference proteome</keyword>
<evidence type="ECO:0000256" key="8">
    <source>
        <dbReference type="PIRSR" id="PIRSR005091-1"/>
    </source>
</evidence>
<feature type="binding site" evidence="10">
    <location>
        <position position="278"/>
    </location>
    <ligand>
        <name>Mn(2+)</name>
        <dbReference type="ChEBI" id="CHEBI:29035"/>
    </ligand>
</feature>
<evidence type="ECO:0000256" key="1">
    <source>
        <dbReference type="ARBA" id="ARBA00004651"/>
    </source>
</evidence>
<dbReference type="HOGENOM" id="CLU_021310_0_0_9"/>
<dbReference type="Pfam" id="PF00884">
    <property type="entry name" value="Sulfatase"/>
    <property type="match status" value="1"/>
</dbReference>
<comment type="caution">
    <text evidence="14">The sequence shown here is derived from an EMBL/GenBank/DDBJ whole genome shotgun (WGS) entry which is preliminary data.</text>
</comment>
<dbReference type="PANTHER" id="PTHR47371:SF3">
    <property type="entry name" value="PHOSPHOGLYCEROL TRANSFERASE I"/>
    <property type="match status" value="1"/>
</dbReference>